<protein>
    <submittedName>
        <fullName evidence="1">Uncharacterized protein</fullName>
    </submittedName>
</protein>
<name>A0A8X6SDE9_TRICX</name>
<evidence type="ECO:0000313" key="1">
    <source>
        <dbReference type="EMBL" id="GFY11141.1"/>
    </source>
</evidence>
<evidence type="ECO:0000313" key="2">
    <source>
        <dbReference type="Proteomes" id="UP000887159"/>
    </source>
</evidence>
<sequence length="77" mass="8886">MVGQVYHKTMSSEQDHQLALSTWQQRRKISPQIVRYFVAAPGRGIYKQQPTDILQRLAYTSSIPLTASNRKDVLLRN</sequence>
<accession>A0A8X6SDE9</accession>
<dbReference type="AlphaFoldDB" id="A0A8X6SDE9"/>
<dbReference type="EMBL" id="BMAU01021304">
    <property type="protein sequence ID" value="GFY11141.1"/>
    <property type="molecule type" value="Genomic_DNA"/>
</dbReference>
<comment type="caution">
    <text evidence="1">The sequence shown here is derived from an EMBL/GenBank/DDBJ whole genome shotgun (WGS) entry which is preliminary data.</text>
</comment>
<dbReference type="Proteomes" id="UP000887159">
    <property type="component" value="Unassembled WGS sequence"/>
</dbReference>
<reference evidence="1" key="1">
    <citation type="submission" date="2020-08" db="EMBL/GenBank/DDBJ databases">
        <title>Multicomponent nature underlies the extraordinary mechanical properties of spider dragline silk.</title>
        <authorList>
            <person name="Kono N."/>
            <person name="Nakamura H."/>
            <person name="Mori M."/>
            <person name="Yoshida Y."/>
            <person name="Ohtoshi R."/>
            <person name="Malay A.D."/>
            <person name="Moran D.A.P."/>
            <person name="Tomita M."/>
            <person name="Numata K."/>
            <person name="Arakawa K."/>
        </authorList>
    </citation>
    <scope>NUCLEOTIDE SEQUENCE</scope>
</reference>
<proteinExistence type="predicted"/>
<organism evidence="1 2">
    <name type="scientific">Trichonephila clavipes</name>
    <name type="common">Golden silk orbweaver</name>
    <name type="synonym">Nephila clavipes</name>
    <dbReference type="NCBI Taxonomy" id="2585209"/>
    <lineage>
        <taxon>Eukaryota</taxon>
        <taxon>Metazoa</taxon>
        <taxon>Ecdysozoa</taxon>
        <taxon>Arthropoda</taxon>
        <taxon>Chelicerata</taxon>
        <taxon>Arachnida</taxon>
        <taxon>Araneae</taxon>
        <taxon>Araneomorphae</taxon>
        <taxon>Entelegynae</taxon>
        <taxon>Araneoidea</taxon>
        <taxon>Nephilidae</taxon>
        <taxon>Trichonephila</taxon>
    </lineage>
</organism>
<gene>
    <name evidence="1" type="ORF">TNCV_4471271</name>
</gene>
<keyword evidence="2" id="KW-1185">Reference proteome</keyword>